<proteinExistence type="predicted"/>
<dbReference type="RefSeq" id="WP_179927234.1">
    <property type="nucleotide sequence ID" value="NZ_JACCDD010000002.1"/>
</dbReference>
<keyword evidence="1" id="KW-0472">Membrane</keyword>
<keyword evidence="1" id="KW-1133">Transmembrane helix</keyword>
<comment type="caution">
    <text evidence="2">The sequence shown here is derived from an EMBL/GenBank/DDBJ whole genome shotgun (WGS) entry which is preliminary data.</text>
</comment>
<protein>
    <submittedName>
        <fullName evidence="2">Cobyrinic acid a,c-diamide synthase</fullName>
    </submittedName>
</protein>
<dbReference type="PROSITE" id="PS50096">
    <property type="entry name" value="IQ"/>
    <property type="match status" value="1"/>
</dbReference>
<organism evidence="2 3">
    <name type="scientific">Vreelandella zhaodongensis</name>
    <name type="common">Halomonas zhaodongensis</name>
    <dbReference type="NCBI Taxonomy" id="1176240"/>
    <lineage>
        <taxon>Bacteria</taxon>
        <taxon>Pseudomonadati</taxon>
        <taxon>Pseudomonadota</taxon>
        <taxon>Gammaproteobacteria</taxon>
        <taxon>Oceanospirillales</taxon>
        <taxon>Halomonadaceae</taxon>
        <taxon>Vreelandella</taxon>
    </lineage>
</organism>
<reference evidence="2 3" key="1">
    <citation type="journal article" date="2013" name="Antonie Van Leeuwenhoek">
        <title>Halomonas zhaodongensis sp. nov., a slightly halophilic bacterium isolated from saline-alkaline soils in Zhaodong, China.</title>
        <authorList>
            <person name="Jiang J."/>
            <person name="Pan Y."/>
            <person name="Meng L."/>
            <person name="Hu S."/>
            <person name="Zhang X."/>
            <person name="Hu B."/>
            <person name="Meng J."/>
            <person name="Li C."/>
            <person name="Huang H."/>
            <person name="Wang K."/>
            <person name="Su T."/>
        </authorList>
    </citation>
    <scope>NUCLEOTIDE SEQUENCE [LARGE SCALE GENOMIC DNA]</scope>
    <source>
        <strain evidence="2 3">NEAU-ST10-25</strain>
    </source>
</reference>
<evidence type="ECO:0000313" key="3">
    <source>
        <dbReference type="Proteomes" id="UP000528918"/>
    </source>
</evidence>
<sequence length="313" mass="34829">MLGFLQGFSYGLFMTCLPWLLVGLFNPGLAIPVAAPGRLHVILRYCLTVPFISMLLWLTSLWGGFSPSLLGWLAGIVAIPVALPIERTLRGWLARRRARRQQAEMTARAQQRRAQQARNAHEAGVLVLNPAAPPEGADDLVMAMCHAKQRLLDVQRPDLAILADRLYSRYHHVMEVLSGRFQRGELAFERSQGLVAQVCLGSVDTLTTMASQARSVVSVDGNYVRDRLTRESQRLSTEERAALMRRLDLLGETEKRLQELSAQVESALTVLDDTAVSMARIETARPQASVTTEKALDDLRHFVEGAGRYARKD</sequence>
<feature type="transmembrane region" description="Helical" evidence="1">
    <location>
        <begin position="12"/>
        <end position="35"/>
    </location>
</feature>
<accession>A0ABX2SRS8</accession>
<gene>
    <name evidence="2" type="ORF">HZS79_05080</name>
</gene>
<evidence type="ECO:0000313" key="2">
    <source>
        <dbReference type="EMBL" id="NYS44322.1"/>
    </source>
</evidence>
<dbReference type="EMBL" id="JACCDD010000002">
    <property type="protein sequence ID" value="NYS44322.1"/>
    <property type="molecule type" value="Genomic_DNA"/>
</dbReference>
<evidence type="ECO:0000256" key="1">
    <source>
        <dbReference type="SAM" id="Phobius"/>
    </source>
</evidence>
<name>A0ABX2SRS8_VREZH</name>
<dbReference type="Proteomes" id="UP000528918">
    <property type="component" value="Unassembled WGS sequence"/>
</dbReference>
<feature type="transmembrane region" description="Helical" evidence="1">
    <location>
        <begin position="42"/>
        <end position="63"/>
    </location>
</feature>
<keyword evidence="1" id="KW-0812">Transmembrane</keyword>
<keyword evidence="3" id="KW-1185">Reference proteome</keyword>
<feature type="transmembrane region" description="Helical" evidence="1">
    <location>
        <begin position="69"/>
        <end position="89"/>
    </location>
</feature>